<dbReference type="Gene3D" id="3.20.20.450">
    <property type="entry name" value="EAL domain"/>
    <property type="match status" value="1"/>
</dbReference>
<dbReference type="InterPro" id="IPR018247">
    <property type="entry name" value="EF_Hand_1_Ca_BS"/>
</dbReference>
<proteinExistence type="predicted"/>
<feature type="domain" description="EAL" evidence="1">
    <location>
        <begin position="465"/>
        <end position="737"/>
    </location>
</feature>
<dbReference type="Pfam" id="PF00656">
    <property type="entry name" value="Peptidase_C14"/>
    <property type="match status" value="1"/>
</dbReference>
<dbReference type="InterPro" id="IPR035919">
    <property type="entry name" value="EAL_sf"/>
</dbReference>
<dbReference type="InterPro" id="IPR001633">
    <property type="entry name" value="EAL_dom"/>
</dbReference>
<dbReference type="NCBIfam" id="NF047832">
    <property type="entry name" value="caspase_w_EACC1"/>
    <property type="match status" value="1"/>
</dbReference>
<gene>
    <name evidence="2" type="ORF">NIES267_15970</name>
</gene>
<dbReference type="GO" id="GO:0004197">
    <property type="term" value="F:cysteine-type endopeptidase activity"/>
    <property type="evidence" value="ECO:0007669"/>
    <property type="project" value="InterPro"/>
</dbReference>
<dbReference type="SUPFAM" id="SSF141868">
    <property type="entry name" value="EAL domain-like"/>
    <property type="match status" value="1"/>
</dbReference>
<dbReference type="GO" id="GO:0071111">
    <property type="term" value="F:cyclic-guanylate-specific phosphodiesterase activity"/>
    <property type="evidence" value="ECO:0007669"/>
    <property type="project" value="InterPro"/>
</dbReference>
<dbReference type="CDD" id="cd01948">
    <property type="entry name" value="EAL"/>
    <property type="match status" value="1"/>
</dbReference>
<dbReference type="SMART" id="SM00052">
    <property type="entry name" value="EAL"/>
    <property type="match status" value="1"/>
</dbReference>
<dbReference type="PANTHER" id="PTHR33121:SF70">
    <property type="entry name" value="SIGNALING PROTEIN YKOW"/>
    <property type="match status" value="1"/>
</dbReference>
<keyword evidence="3" id="KW-1185">Reference proteome</keyword>
<dbReference type="InterPro" id="IPR029030">
    <property type="entry name" value="Caspase-like_dom_sf"/>
</dbReference>
<accession>A0A1Z4LLP9</accession>
<dbReference type="AlphaFoldDB" id="A0A1Z4LLP9"/>
<dbReference type="Gene3D" id="3.40.50.1460">
    <property type="match status" value="1"/>
</dbReference>
<dbReference type="Pfam" id="PF00563">
    <property type="entry name" value="EAL"/>
    <property type="match status" value="1"/>
</dbReference>
<sequence>MKKLALLIGVSEYDYELNPLPGSLKDVDAMQRVLQHPDMGDFSTNNIKVLKNPQIPNMGMEIEKIFSNCQKYDLVLLYFSGHGIKDDNGNLYLASSQTCKHPSGQLITSSTVAASFIHQIMEKSPSRRQVIILDCCFSGAFARGMRVKNDGRVDIKNQLGGEGRAVLTSSTSTQYSFEEQASNHSIYTRFLVEGIENGKADMDGDGLISINELHEYTRRRMQEVAPKTKPEIYAFKEGYRIHLSKARFLKSRSFPPVTNKINFGLLKLGEVGEKSEISQTQVDYLHSFLEPFESFVESLISQLSYVNLHDSFELETQILDIIRESSEADFTFILTNDNLDNCFVKSQSNLSSNIDKHAYRNTLNTKIFPLISLESVFNPSHHGTYKIHEYGKVSTHAFVMIPLKMPPKAQIMVVCGLPHNSFLLKNTYGRILSSFYHNSHKLLQPALVEAAIIDDLKKDFGFVSEYLYERRFQLFCERLQTMVVYFEPVICIDANEFFISGWEALARDTKTLTAPVDLFQAAELWGSRFKVELDQYFLRVAAKSYKEARKSKQRRLSDVVPLSVNVYPESLIKTAYFETVREVLEEDIISPRNLILEISEKSELPQSDNGIELENPLTFFKTKLLEYVHQFNIRFAIDDFGVGYSSVSRLAGLNPCHVKIDREILYHQSNELIIDFVHQIVKDNNLYPPNVIVEGVDETTPIDLHKLKKLGVTYVQGHIVGKPQPEVYRLSQEKTEELKKIILGQ</sequence>
<dbReference type="EMBL" id="AP018227">
    <property type="protein sequence ID" value="BAY82119.1"/>
    <property type="molecule type" value="Genomic_DNA"/>
</dbReference>
<dbReference type="InterPro" id="IPR050706">
    <property type="entry name" value="Cyclic-di-GMP_PDE-like"/>
</dbReference>
<protein>
    <recommendedName>
        <fullName evidence="1">EAL domain-containing protein</fullName>
    </recommendedName>
</protein>
<dbReference type="InterPro" id="IPR011600">
    <property type="entry name" value="Pept_C14_caspase"/>
</dbReference>
<evidence type="ECO:0000259" key="1">
    <source>
        <dbReference type="PROSITE" id="PS50883"/>
    </source>
</evidence>
<dbReference type="PROSITE" id="PS50883">
    <property type="entry name" value="EAL"/>
    <property type="match status" value="1"/>
</dbReference>
<reference evidence="2 3" key="1">
    <citation type="submission" date="2017-06" db="EMBL/GenBank/DDBJ databases">
        <title>Genome sequencing of cyanobaciteial culture collection at National Institute for Environmental Studies (NIES).</title>
        <authorList>
            <person name="Hirose Y."/>
            <person name="Shimura Y."/>
            <person name="Fujisawa T."/>
            <person name="Nakamura Y."/>
            <person name="Kawachi M."/>
        </authorList>
    </citation>
    <scope>NUCLEOTIDE SEQUENCE [LARGE SCALE GENOMIC DNA]</scope>
    <source>
        <strain evidence="2 3">NIES-267</strain>
    </source>
</reference>
<name>A0A1Z4LLP9_9CYAN</name>
<dbReference type="PROSITE" id="PS00018">
    <property type="entry name" value="EF_HAND_1"/>
    <property type="match status" value="1"/>
</dbReference>
<dbReference type="Proteomes" id="UP000218418">
    <property type="component" value="Chromosome"/>
</dbReference>
<dbReference type="PANTHER" id="PTHR33121">
    <property type="entry name" value="CYCLIC DI-GMP PHOSPHODIESTERASE PDEF"/>
    <property type="match status" value="1"/>
</dbReference>
<organism evidence="2 3">
    <name type="scientific">Calothrix parasitica NIES-267</name>
    <dbReference type="NCBI Taxonomy" id="1973488"/>
    <lineage>
        <taxon>Bacteria</taxon>
        <taxon>Bacillati</taxon>
        <taxon>Cyanobacteriota</taxon>
        <taxon>Cyanophyceae</taxon>
        <taxon>Nostocales</taxon>
        <taxon>Calotrichaceae</taxon>
        <taxon>Calothrix</taxon>
    </lineage>
</organism>
<evidence type="ECO:0000313" key="2">
    <source>
        <dbReference type="EMBL" id="BAY82119.1"/>
    </source>
</evidence>
<dbReference type="SUPFAM" id="SSF52129">
    <property type="entry name" value="Caspase-like"/>
    <property type="match status" value="1"/>
</dbReference>
<evidence type="ECO:0000313" key="3">
    <source>
        <dbReference type="Proteomes" id="UP000218418"/>
    </source>
</evidence>
<dbReference type="GO" id="GO:0006508">
    <property type="term" value="P:proteolysis"/>
    <property type="evidence" value="ECO:0007669"/>
    <property type="project" value="InterPro"/>
</dbReference>